<accession>A0A179FKB3</accession>
<keyword evidence="3" id="KW-1185">Reference proteome</keyword>
<dbReference type="STRING" id="1380566.A0A179FKB3"/>
<dbReference type="OrthoDB" id="1393670at2759"/>
<dbReference type="Proteomes" id="UP000078397">
    <property type="component" value="Unassembled WGS sequence"/>
</dbReference>
<protein>
    <submittedName>
        <fullName evidence="2">Short-chain dehydrogenase reductase sdr</fullName>
    </submittedName>
</protein>
<organism evidence="2 3">
    <name type="scientific">Pochonia chlamydosporia 170</name>
    <dbReference type="NCBI Taxonomy" id="1380566"/>
    <lineage>
        <taxon>Eukaryota</taxon>
        <taxon>Fungi</taxon>
        <taxon>Dikarya</taxon>
        <taxon>Ascomycota</taxon>
        <taxon>Pezizomycotina</taxon>
        <taxon>Sordariomycetes</taxon>
        <taxon>Hypocreomycetidae</taxon>
        <taxon>Hypocreales</taxon>
        <taxon>Clavicipitaceae</taxon>
        <taxon>Pochonia</taxon>
    </lineage>
</organism>
<dbReference type="KEGG" id="pchm:VFPPC_07600"/>
<dbReference type="InterPro" id="IPR002925">
    <property type="entry name" value="Dienelactn_hydro"/>
</dbReference>
<dbReference type="RefSeq" id="XP_018143071.1">
    <property type="nucleotide sequence ID" value="XM_018286434.1"/>
</dbReference>
<comment type="caution">
    <text evidence="2">The sequence shown here is derived from an EMBL/GenBank/DDBJ whole genome shotgun (WGS) entry which is preliminary data.</text>
</comment>
<dbReference type="PANTHER" id="PTHR17630">
    <property type="entry name" value="DIENELACTONE HYDROLASE"/>
    <property type="match status" value="1"/>
</dbReference>
<evidence type="ECO:0000313" key="3">
    <source>
        <dbReference type="Proteomes" id="UP000078397"/>
    </source>
</evidence>
<dbReference type="Gene3D" id="3.40.50.1820">
    <property type="entry name" value="alpha/beta hydrolase"/>
    <property type="match status" value="1"/>
</dbReference>
<gene>
    <name evidence="2" type="ORF">VFPPC_07600</name>
</gene>
<name>A0A179FKB3_METCM</name>
<dbReference type="GO" id="GO:0016787">
    <property type="term" value="F:hydrolase activity"/>
    <property type="evidence" value="ECO:0007669"/>
    <property type="project" value="InterPro"/>
</dbReference>
<sequence length="259" mass="28999">MSNPSEPQYLAQRPGQCCTKGFPHRGESRGTYQTIAAVETYTVHPHEAQHNGHMLLFFADVTGMSINNRLLMDGFSNAGYLVLGLNYFQDDPLDKHKLPNGQTEPGFDFDAWVDKHVKSAAVLVPKWLAQVQSLYGAHKKYCSVGYCFGAQYALNALGDGTASVGAFAHPAFLTDEHFANIKGPLFMACCQDDDTFSSESRNKAVEVLAREKKDWQMQLFPKVGHGFACRGNMDVPYERYVKETSFAAMVNWFDFWLSQ</sequence>
<reference evidence="2 3" key="1">
    <citation type="journal article" date="2016" name="PLoS Pathog.">
        <title>Biosynthesis of antibiotic leucinostatins in bio-control fungus Purpureocillium lilacinum and their inhibition on phytophthora revealed by genome mining.</title>
        <authorList>
            <person name="Wang G."/>
            <person name="Liu Z."/>
            <person name="Lin R."/>
            <person name="Li E."/>
            <person name="Mao Z."/>
            <person name="Ling J."/>
            <person name="Yang Y."/>
            <person name="Yin W.B."/>
            <person name="Xie B."/>
        </authorList>
    </citation>
    <scope>NUCLEOTIDE SEQUENCE [LARGE SCALE GENOMIC DNA]</scope>
    <source>
        <strain evidence="2">170</strain>
    </source>
</reference>
<dbReference type="InterPro" id="IPR029058">
    <property type="entry name" value="AB_hydrolase_fold"/>
</dbReference>
<dbReference type="GeneID" id="28850428"/>
<proteinExistence type="predicted"/>
<dbReference type="EMBL" id="LSBJ02000004">
    <property type="protein sequence ID" value="OAQ65984.1"/>
    <property type="molecule type" value="Genomic_DNA"/>
</dbReference>
<dbReference type="AlphaFoldDB" id="A0A179FKB3"/>
<evidence type="ECO:0000313" key="2">
    <source>
        <dbReference type="EMBL" id="OAQ65984.1"/>
    </source>
</evidence>
<dbReference type="SUPFAM" id="SSF53474">
    <property type="entry name" value="alpha/beta-Hydrolases"/>
    <property type="match status" value="1"/>
</dbReference>
<dbReference type="PANTHER" id="PTHR17630:SF44">
    <property type="entry name" value="PROTEIN AIM2"/>
    <property type="match status" value="1"/>
</dbReference>
<evidence type="ECO:0000259" key="1">
    <source>
        <dbReference type="Pfam" id="PF01738"/>
    </source>
</evidence>
<dbReference type="Pfam" id="PF01738">
    <property type="entry name" value="DLH"/>
    <property type="match status" value="1"/>
</dbReference>
<feature type="domain" description="Dienelactone hydrolase" evidence="1">
    <location>
        <begin position="39"/>
        <end position="254"/>
    </location>
</feature>